<evidence type="ECO:0000313" key="4">
    <source>
        <dbReference type="WBParaSite" id="HPLM_0001285301-mRNA-1"/>
    </source>
</evidence>
<reference evidence="2 3" key="2">
    <citation type="submission" date="2018-11" db="EMBL/GenBank/DDBJ databases">
        <authorList>
            <consortium name="Pathogen Informatics"/>
        </authorList>
    </citation>
    <scope>NUCLEOTIDE SEQUENCE [LARGE SCALE GENOMIC DNA]</scope>
    <source>
        <strain evidence="2 3">MHpl1</strain>
    </source>
</reference>
<feature type="transmembrane region" description="Helical" evidence="1">
    <location>
        <begin position="49"/>
        <end position="69"/>
    </location>
</feature>
<dbReference type="EMBL" id="UZAF01017995">
    <property type="protein sequence ID" value="VDO46908.1"/>
    <property type="molecule type" value="Genomic_DNA"/>
</dbReference>
<evidence type="ECO:0000313" key="3">
    <source>
        <dbReference type="Proteomes" id="UP000268014"/>
    </source>
</evidence>
<sequence length="70" mass="8309">MYWICVFVQPTLYSATPSHKIANYYTLGWIAWIDTLFKRNKIRQTSKCRLRSCVFYSTLSFTISLVSILY</sequence>
<keyword evidence="1" id="KW-1133">Transmembrane helix</keyword>
<gene>
    <name evidence="2" type="ORF">HPLM_LOCUS12845</name>
</gene>
<dbReference type="Proteomes" id="UP000268014">
    <property type="component" value="Unassembled WGS sequence"/>
</dbReference>
<evidence type="ECO:0000313" key="2">
    <source>
        <dbReference type="EMBL" id="VDO46908.1"/>
    </source>
</evidence>
<keyword evidence="1" id="KW-0472">Membrane</keyword>
<name>A0A0N4WNI7_HAEPC</name>
<dbReference type="WBParaSite" id="HPLM_0001285301-mRNA-1">
    <property type="protein sequence ID" value="HPLM_0001285301-mRNA-1"/>
    <property type="gene ID" value="HPLM_0001285301"/>
</dbReference>
<organism evidence="4">
    <name type="scientific">Haemonchus placei</name>
    <name type="common">Barber's pole worm</name>
    <dbReference type="NCBI Taxonomy" id="6290"/>
    <lineage>
        <taxon>Eukaryota</taxon>
        <taxon>Metazoa</taxon>
        <taxon>Ecdysozoa</taxon>
        <taxon>Nematoda</taxon>
        <taxon>Chromadorea</taxon>
        <taxon>Rhabditida</taxon>
        <taxon>Rhabditina</taxon>
        <taxon>Rhabditomorpha</taxon>
        <taxon>Strongyloidea</taxon>
        <taxon>Trichostrongylidae</taxon>
        <taxon>Haemonchus</taxon>
    </lineage>
</organism>
<accession>A0A0N4WNI7</accession>
<evidence type="ECO:0000256" key="1">
    <source>
        <dbReference type="SAM" id="Phobius"/>
    </source>
</evidence>
<keyword evidence="1" id="KW-0812">Transmembrane</keyword>
<keyword evidence="3" id="KW-1185">Reference proteome</keyword>
<proteinExistence type="predicted"/>
<reference evidence="4" key="1">
    <citation type="submission" date="2017-02" db="UniProtKB">
        <authorList>
            <consortium name="WormBaseParasite"/>
        </authorList>
    </citation>
    <scope>IDENTIFICATION</scope>
</reference>
<dbReference type="AlphaFoldDB" id="A0A0N4WNI7"/>
<protein>
    <submittedName>
        <fullName evidence="4">G_PROTEIN_RECEP_F1_2 domain-containing protein</fullName>
    </submittedName>
</protein>